<keyword evidence="1" id="KW-0472">Membrane</keyword>
<reference evidence="2 3" key="1">
    <citation type="submission" date="2019-06" db="EMBL/GenBank/DDBJ databases">
        <title>WGS assembly of Gossypium darwinii.</title>
        <authorList>
            <person name="Chen Z.J."/>
            <person name="Sreedasyam A."/>
            <person name="Ando A."/>
            <person name="Song Q."/>
            <person name="De L."/>
            <person name="Hulse-Kemp A."/>
            <person name="Ding M."/>
            <person name="Ye W."/>
            <person name="Kirkbride R."/>
            <person name="Jenkins J."/>
            <person name="Plott C."/>
            <person name="Lovell J."/>
            <person name="Lin Y.-M."/>
            <person name="Vaughn R."/>
            <person name="Liu B."/>
            <person name="Li W."/>
            <person name="Simpson S."/>
            <person name="Scheffler B."/>
            <person name="Saski C."/>
            <person name="Grover C."/>
            <person name="Hu G."/>
            <person name="Conover J."/>
            <person name="Carlson J."/>
            <person name="Shu S."/>
            <person name="Boston L."/>
            <person name="Williams M."/>
            <person name="Peterson D."/>
            <person name="Mcgee K."/>
            <person name="Jones D."/>
            <person name="Wendel J."/>
            <person name="Stelly D."/>
            <person name="Grimwood J."/>
            <person name="Schmutz J."/>
        </authorList>
    </citation>
    <scope>NUCLEOTIDE SEQUENCE [LARGE SCALE GENOMIC DNA]</scope>
    <source>
        <strain evidence="2">1808015.09</strain>
    </source>
</reference>
<dbReference type="EMBL" id="CM017695">
    <property type="protein sequence ID" value="TYH06533.1"/>
    <property type="molecule type" value="Genomic_DNA"/>
</dbReference>
<protein>
    <submittedName>
        <fullName evidence="2">Uncharacterized protein</fullName>
    </submittedName>
</protein>
<keyword evidence="1" id="KW-1133">Transmembrane helix</keyword>
<evidence type="ECO:0000256" key="1">
    <source>
        <dbReference type="SAM" id="Phobius"/>
    </source>
</evidence>
<keyword evidence="1" id="KW-0812">Transmembrane</keyword>
<dbReference type="Proteomes" id="UP000323506">
    <property type="component" value="Chromosome A08"/>
</dbReference>
<proteinExistence type="predicted"/>
<name>A0A5D2FM51_GOSDA</name>
<organism evidence="2 3">
    <name type="scientific">Gossypium darwinii</name>
    <name type="common">Darwin's cotton</name>
    <name type="synonym">Gossypium barbadense var. darwinii</name>
    <dbReference type="NCBI Taxonomy" id="34276"/>
    <lineage>
        <taxon>Eukaryota</taxon>
        <taxon>Viridiplantae</taxon>
        <taxon>Streptophyta</taxon>
        <taxon>Embryophyta</taxon>
        <taxon>Tracheophyta</taxon>
        <taxon>Spermatophyta</taxon>
        <taxon>Magnoliopsida</taxon>
        <taxon>eudicotyledons</taxon>
        <taxon>Gunneridae</taxon>
        <taxon>Pentapetalae</taxon>
        <taxon>rosids</taxon>
        <taxon>malvids</taxon>
        <taxon>Malvales</taxon>
        <taxon>Malvaceae</taxon>
        <taxon>Malvoideae</taxon>
        <taxon>Gossypium</taxon>
    </lineage>
</organism>
<sequence>MLRFLSLRQNFYFPSGFLWLVRFIIQKLRIIFFPTMFKFWMKWMRRERFVLMVNHVTHVWMYGYSEIY</sequence>
<keyword evidence="3" id="KW-1185">Reference proteome</keyword>
<accession>A0A5D2FM51</accession>
<feature type="transmembrane region" description="Helical" evidence="1">
    <location>
        <begin position="20"/>
        <end position="41"/>
    </location>
</feature>
<evidence type="ECO:0000313" key="2">
    <source>
        <dbReference type="EMBL" id="TYH06533.1"/>
    </source>
</evidence>
<evidence type="ECO:0000313" key="3">
    <source>
        <dbReference type="Proteomes" id="UP000323506"/>
    </source>
</evidence>
<gene>
    <name evidence="2" type="ORF">ES288_A08G162100v1</name>
</gene>
<dbReference type="AlphaFoldDB" id="A0A5D2FM51"/>